<gene>
    <name evidence="9" type="ORF">H8K55_01495</name>
</gene>
<dbReference type="EMBL" id="JACOGA010000001">
    <property type="protein sequence ID" value="MBC3872247.1"/>
    <property type="molecule type" value="Genomic_DNA"/>
</dbReference>
<evidence type="ECO:0000256" key="6">
    <source>
        <dbReference type="ARBA" id="ARBA00022989"/>
    </source>
</evidence>
<comment type="subcellular location">
    <subcellularLocation>
        <location evidence="1">Cell inner membrane</location>
        <topology evidence="1">Single-pass membrane protein</topology>
    </subcellularLocation>
</comment>
<accession>A0ABR6Y6K7</accession>
<keyword evidence="5" id="KW-0812">Transmembrane</keyword>
<keyword evidence="10" id="KW-1185">Reference proteome</keyword>
<organism evidence="9 10">
    <name type="scientific">Undibacterium flavidum</name>
    <dbReference type="NCBI Taxonomy" id="2762297"/>
    <lineage>
        <taxon>Bacteria</taxon>
        <taxon>Pseudomonadati</taxon>
        <taxon>Pseudomonadota</taxon>
        <taxon>Betaproteobacteria</taxon>
        <taxon>Burkholderiales</taxon>
        <taxon>Oxalobacteraceae</taxon>
        <taxon>Undibacterium</taxon>
    </lineage>
</organism>
<feature type="domain" description="General secretion pathway GspH" evidence="8">
    <location>
        <begin position="24"/>
        <end position="125"/>
    </location>
</feature>
<evidence type="ECO:0000256" key="5">
    <source>
        <dbReference type="ARBA" id="ARBA00022692"/>
    </source>
</evidence>
<keyword evidence="6" id="KW-1133">Transmembrane helix</keyword>
<evidence type="ECO:0000313" key="10">
    <source>
        <dbReference type="Proteomes" id="UP000624279"/>
    </source>
</evidence>
<keyword evidence="7" id="KW-0472">Membrane</keyword>
<evidence type="ECO:0000256" key="1">
    <source>
        <dbReference type="ARBA" id="ARBA00004377"/>
    </source>
</evidence>
<dbReference type="Pfam" id="PF12019">
    <property type="entry name" value="GspH"/>
    <property type="match status" value="1"/>
</dbReference>
<dbReference type="Proteomes" id="UP000624279">
    <property type="component" value="Unassembled WGS sequence"/>
</dbReference>
<evidence type="ECO:0000256" key="3">
    <source>
        <dbReference type="ARBA" id="ARBA00022481"/>
    </source>
</evidence>
<dbReference type="Gene3D" id="3.55.40.10">
    <property type="entry name" value="minor pseudopilin epsh domain"/>
    <property type="match status" value="1"/>
</dbReference>
<evidence type="ECO:0000256" key="2">
    <source>
        <dbReference type="ARBA" id="ARBA00022475"/>
    </source>
</evidence>
<evidence type="ECO:0000256" key="7">
    <source>
        <dbReference type="ARBA" id="ARBA00023136"/>
    </source>
</evidence>
<dbReference type="InterPro" id="IPR022346">
    <property type="entry name" value="T2SS_GspH"/>
</dbReference>
<protein>
    <submittedName>
        <fullName evidence="9">GspH/FimT family pseudopilin</fullName>
    </submittedName>
</protein>
<name>A0ABR6Y6K7_9BURK</name>
<evidence type="ECO:0000256" key="4">
    <source>
        <dbReference type="ARBA" id="ARBA00022519"/>
    </source>
</evidence>
<keyword evidence="2" id="KW-1003">Cell membrane</keyword>
<keyword evidence="3" id="KW-0488">Methylation</keyword>
<keyword evidence="4" id="KW-0997">Cell inner membrane</keyword>
<evidence type="ECO:0000259" key="8">
    <source>
        <dbReference type="Pfam" id="PF12019"/>
    </source>
</evidence>
<evidence type="ECO:0000313" key="9">
    <source>
        <dbReference type="EMBL" id="MBC3872247.1"/>
    </source>
</evidence>
<reference evidence="9 10" key="1">
    <citation type="submission" date="2020-08" db="EMBL/GenBank/DDBJ databases">
        <title>Novel species isolated from subtropical streams in China.</title>
        <authorList>
            <person name="Lu H."/>
        </authorList>
    </citation>
    <scope>NUCLEOTIDE SEQUENCE [LARGE SCALE GENOMIC DNA]</scope>
    <source>
        <strain evidence="9 10">LX15W</strain>
    </source>
</reference>
<sequence>MGIMLGAVSLNAVQSVHQRLQTDAQRISLLLQLAREEAIVRNRQTAFEVFEQGYQFLVLNENKWERIEDLDTLRGRPFTFPETKLSIISNDVAAAEKLRIVFGREPVSRPFTMILRVGADQVSIDADGVGHFVVE</sequence>
<comment type="caution">
    <text evidence="9">The sequence shown here is derived from an EMBL/GenBank/DDBJ whole genome shotgun (WGS) entry which is preliminary data.</text>
</comment>
<proteinExistence type="predicted"/>